<protein>
    <submittedName>
        <fullName evidence="1">Uncharacterized protein</fullName>
    </submittedName>
</protein>
<dbReference type="Proteomes" id="UP000621631">
    <property type="component" value="Unassembled WGS sequence"/>
</dbReference>
<keyword evidence="2" id="KW-1185">Reference proteome</keyword>
<organism evidence="1 2">
    <name type="scientific">Virgibacillus halodenitrificans</name>
    <name type="common">Bacillus halodenitrificans</name>
    <dbReference type="NCBI Taxonomy" id="1482"/>
    <lineage>
        <taxon>Bacteria</taxon>
        <taxon>Bacillati</taxon>
        <taxon>Bacillota</taxon>
        <taxon>Bacilli</taxon>
        <taxon>Bacillales</taxon>
        <taxon>Bacillaceae</taxon>
        <taxon>Virgibacillus</taxon>
    </lineage>
</organism>
<name>A0ABR7VPL1_VIRHA</name>
<evidence type="ECO:0000313" key="1">
    <source>
        <dbReference type="EMBL" id="MBD1222768.1"/>
    </source>
</evidence>
<dbReference type="RefSeq" id="WP_189777967.1">
    <property type="nucleotide sequence ID" value="NZ_JACWEZ010000004.1"/>
</dbReference>
<reference evidence="1 2" key="1">
    <citation type="submission" date="2020-09" db="EMBL/GenBank/DDBJ databases">
        <title>Draft Genome Sequences of Oil-Oxidizing Bacteria Halomonas titanicae, Marinobacter lutaoensis, and Virgibacillus halodenitrificans Isolated from Highly Saline Environments.</title>
        <authorList>
            <person name="Grouzdev D.S."/>
            <person name="Sokolova D.S."/>
            <person name="Semenova E.M."/>
            <person name="Borzenkov I.A."/>
            <person name="Bidzhieva S.K."/>
            <person name="Poltaraus A.B."/>
            <person name="Nazina T.N."/>
        </authorList>
    </citation>
    <scope>NUCLEOTIDE SEQUENCE [LARGE SCALE GENOMIC DNA]</scope>
    <source>
        <strain evidence="1 2">VKM B-3472D</strain>
    </source>
</reference>
<sequence length="276" mass="30494">MDSHSFNDPLIYARRSGGVDNPYIDITESLILDNNAKVTLTEIPSIWHGLAVEGENQTWFEIRNGLPKDNEYIVDYSNRQVTFNKKHIGKQFSFSFKGTGNTFTSASSVYTKRNGLSVTETLQEIVDNGREGIQALNELSGFDYVNEYSPVENYYKHNIVSFNGATFISLLNNNKGNTPPNPNSSNSNQYWGLISKRGEDGIGNLVNKTDIFTATEGQSVFQLNGTYTVGKGRLEVIIGGVPQHSNNFTETNSSSFTLSESLPAGTEVVAKYTTVI</sequence>
<accession>A0ABR7VPL1</accession>
<proteinExistence type="predicted"/>
<gene>
    <name evidence="1" type="ORF">IC602_09105</name>
</gene>
<dbReference type="EMBL" id="JACWEZ010000004">
    <property type="protein sequence ID" value="MBD1222768.1"/>
    <property type="molecule type" value="Genomic_DNA"/>
</dbReference>
<evidence type="ECO:0000313" key="2">
    <source>
        <dbReference type="Proteomes" id="UP000621631"/>
    </source>
</evidence>
<comment type="caution">
    <text evidence="1">The sequence shown here is derived from an EMBL/GenBank/DDBJ whole genome shotgun (WGS) entry which is preliminary data.</text>
</comment>